<evidence type="ECO:0000313" key="2">
    <source>
        <dbReference type="Proteomes" id="UP000070544"/>
    </source>
</evidence>
<reference evidence="1 2" key="1">
    <citation type="journal article" date="2015" name="Genome Biol. Evol.">
        <title>Phylogenomic analyses indicate that early fungi evolved digesting cell walls of algal ancestors of land plants.</title>
        <authorList>
            <person name="Chang Y."/>
            <person name="Wang S."/>
            <person name="Sekimoto S."/>
            <person name="Aerts A.L."/>
            <person name="Choi C."/>
            <person name="Clum A."/>
            <person name="LaButti K.M."/>
            <person name="Lindquist E.A."/>
            <person name="Yee Ngan C."/>
            <person name="Ohm R.A."/>
            <person name="Salamov A.A."/>
            <person name="Grigoriev I.V."/>
            <person name="Spatafora J.W."/>
            <person name="Berbee M.L."/>
        </authorList>
    </citation>
    <scope>NUCLEOTIDE SEQUENCE [LARGE SCALE GENOMIC DNA]</scope>
    <source>
        <strain evidence="1 2">JEL478</strain>
    </source>
</reference>
<dbReference type="OrthoDB" id="9995831at2759"/>
<sequence>MSDDDRELTRLAGYIYQKMYSTSRSAHEDVISNYYAQDAVFSDPIVMVTGKSDVGAQFIGLEALFSSITNKVHGVSVFPTYSPPWDDPTALPVTDATRRFAIVHATSTFTTSVGVSIPVRTFTQFEFRNVEEKGPARWVVVRHEDTWSVWDLMLPITVMKAANTWWRRVFGRGSSEWITRFAGVLDGGKEKGTVEAAK</sequence>
<gene>
    <name evidence="1" type="ORF">M427DRAFT_50494</name>
</gene>
<protein>
    <recommendedName>
        <fullName evidence="3">SnoaL-like domain-containing protein</fullName>
    </recommendedName>
</protein>
<proteinExistence type="predicted"/>
<dbReference type="Proteomes" id="UP000070544">
    <property type="component" value="Unassembled WGS sequence"/>
</dbReference>
<evidence type="ECO:0008006" key="3">
    <source>
        <dbReference type="Google" id="ProtNLM"/>
    </source>
</evidence>
<dbReference type="EMBL" id="KQ965731">
    <property type="protein sequence ID" value="KXS22133.1"/>
    <property type="molecule type" value="Genomic_DNA"/>
</dbReference>
<name>A0A139B006_GONPJ</name>
<organism evidence="1 2">
    <name type="scientific">Gonapodya prolifera (strain JEL478)</name>
    <name type="common">Monoblepharis prolifera</name>
    <dbReference type="NCBI Taxonomy" id="1344416"/>
    <lineage>
        <taxon>Eukaryota</taxon>
        <taxon>Fungi</taxon>
        <taxon>Fungi incertae sedis</taxon>
        <taxon>Chytridiomycota</taxon>
        <taxon>Chytridiomycota incertae sedis</taxon>
        <taxon>Monoblepharidomycetes</taxon>
        <taxon>Monoblepharidales</taxon>
        <taxon>Gonapodyaceae</taxon>
        <taxon>Gonapodya</taxon>
    </lineage>
</organism>
<accession>A0A139B006</accession>
<keyword evidence="2" id="KW-1185">Reference proteome</keyword>
<evidence type="ECO:0000313" key="1">
    <source>
        <dbReference type="EMBL" id="KXS22133.1"/>
    </source>
</evidence>
<dbReference type="AlphaFoldDB" id="A0A139B006"/>